<evidence type="ECO:0000256" key="5">
    <source>
        <dbReference type="ARBA" id="ARBA00022691"/>
    </source>
</evidence>
<keyword evidence="1 6" id="KW-0963">Cytoplasm</keyword>
<organism evidence="9 10">
    <name type="scientific">Marinobacter salinexigens</name>
    <dbReference type="NCBI Taxonomy" id="2919747"/>
    <lineage>
        <taxon>Bacteria</taxon>
        <taxon>Pseudomonadati</taxon>
        <taxon>Pseudomonadota</taxon>
        <taxon>Gammaproteobacteria</taxon>
        <taxon>Pseudomonadales</taxon>
        <taxon>Marinobacteraceae</taxon>
        <taxon>Marinobacter</taxon>
    </lineage>
</organism>
<comment type="subunit">
    <text evidence="6">Monomer.</text>
</comment>
<comment type="subcellular location">
    <subcellularLocation>
        <location evidence="6">Cytoplasm</location>
    </subcellularLocation>
</comment>
<evidence type="ECO:0000256" key="6">
    <source>
        <dbReference type="HAMAP-Rule" id="MF_01862"/>
    </source>
</evidence>
<feature type="domain" description="Methyltransferase small N-terminal" evidence="8">
    <location>
        <begin position="12"/>
        <end position="163"/>
    </location>
</feature>
<dbReference type="SUPFAM" id="SSF53335">
    <property type="entry name" value="S-adenosyl-L-methionine-dependent methyltransferases"/>
    <property type="match status" value="1"/>
</dbReference>
<dbReference type="PANTHER" id="PTHR47816">
    <property type="entry name" value="RIBOSOMAL RNA SMALL SUBUNIT METHYLTRANSFERASE C"/>
    <property type="match status" value="1"/>
</dbReference>
<dbReference type="Pfam" id="PF08468">
    <property type="entry name" value="MTS_N"/>
    <property type="match status" value="1"/>
</dbReference>
<dbReference type="InterPro" id="IPR046977">
    <property type="entry name" value="RsmC/RlmG"/>
</dbReference>
<dbReference type="HAMAP" id="MF_01862">
    <property type="entry name" value="16SrRNA_methyltr_C"/>
    <property type="match status" value="1"/>
</dbReference>
<sequence>MSLSNSLPNSHEALLRNRDLLTGRVALIGPASPSILAELPAGGIAVSEHAGQVKALESQADWQICYGYDVSALQPASCDVVSIFLPKVRAELDLRLALARWLGRDGATIILVGEKKEGIAGAIKQLRAVAPDAGKIDSARHCQVWTATNSAPLERFEIADWFEWHTVSNSGVSLQIAGLPGIFSKGELDDGTARLLDSLAEAPLKASKVLDFACGAGVVGAWLQGWQAANDKPVTPVDAVDVQYQAVTCARATYDRAGAKGDIIASDGLSELEGRWSAVVTNPPFHAGVKTDTSMTENFLRDVARHLTSGGELRLVANTFLPYETMIKRFVGPVERLYEDRKFTVYRAVRR</sequence>
<dbReference type="GO" id="GO:0005737">
    <property type="term" value="C:cytoplasm"/>
    <property type="evidence" value="ECO:0007669"/>
    <property type="project" value="UniProtKB-SubCell"/>
</dbReference>
<comment type="similarity">
    <text evidence="6">Belongs to the methyltransferase superfamily. RsmC family.</text>
</comment>
<dbReference type="CDD" id="cd02440">
    <property type="entry name" value="AdoMet_MTases"/>
    <property type="match status" value="1"/>
</dbReference>
<reference evidence="9 10" key="1">
    <citation type="submission" date="2019-08" db="EMBL/GenBank/DDBJ databases">
        <title>Marinobacter ZYF650 sp. nov., a marine bacterium isolated from seawater of the Mariana trench.</title>
        <authorList>
            <person name="Ahmad W."/>
        </authorList>
    </citation>
    <scope>NUCLEOTIDE SEQUENCE [LARGE SCALE GENOMIC DNA]</scope>
    <source>
        <strain evidence="9 10">ZYF650</strain>
    </source>
</reference>
<gene>
    <name evidence="6" type="primary">rsmC</name>
    <name evidence="9" type="ORF">FWJ25_05445</name>
</gene>
<name>A0A5B0VJM0_9GAMM</name>
<comment type="function">
    <text evidence="6">Specifically methylates the guanine in position 1207 of 16S rRNA in the 30S particle.</text>
</comment>
<dbReference type="InterPro" id="IPR023543">
    <property type="entry name" value="rRNA_ssu_MeTfrase_C"/>
</dbReference>
<dbReference type="AlphaFoldDB" id="A0A5B0VJM0"/>
<evidence type="ECO:0000256" key="3">
    <source>
        <dbReference type="ARBA" id="ARBA00022603"/>
    </source>
</evidence>
<dbReference type="EC" id="2.1.1.172" evidence="6"/>
<keyword evidence="5 6" id="KW-0949">S-adenosyl-L-methionine</keyword>
<evidence type="ECO:0000256" key="2">
    <source>
        <dbReference type="ARBA" id="ARBA00022552"/>
    </source>
</evidence>
<evidence type="ECO:0000259" key="7">
    <source>
        <dbReference type="Pfam" id="PF05175"/>
    </source>
</evidence>
<comment type="catalytic activity">
    <reaction evidence="6">
        <text>guanosine(1207) in 16S rRNA + S-adenosyl-L-methionine = N(2)-methylguanosine(1207) in 16S rRNA + S-adenosyl-L-homocysteine + H(+)</text>
        <dbReference type="Rhea" id="RHEA:42736"/>
        <dbReference type="Rhea" id="RHEA-COMP:10213"/>
        <dbReference type="Rhea" id="RHEA-COMP:10214"/>
        <dbReference type="ChEBI" id="CHEBI:15378"/>
        <dbReference type="ChEBI" id="CHEBI:57856"/>
        <dbReference type="ChEBI" id="CHEBI:59789"/>
        <dbReference type="ChEBI" id="CHEBI:74269"/>
        <dbReference type="ChEBI" id="CHEBI:74481"/>
        <dbReference type="EC" id="2.1.1.172"/>
    </reaction>
</comment>
<protein>
    <recommendedName>
        <fullName evidence="6">Ribosomal RNA small subunit methyltransferase C</fullName>
        <ecNumber evidence="6">2.1.1.172</ecNumber>
    </recommendedName>
    <alternativeName>
        <fullName evidence="6">16S rRNA m2G1207 methyltransferase</fullName>
    </alternativeName>
    <alternativeName>
        <fullName evidence="6">rRNA (guanine-N(2)-)-methyltransferase RsmC</fullName>
    </alternativeName>
</protein>
<dbReference type="PANTHER" id="PTHR47816:SF4">
    <property type="entry name" value="RIBOSOMAL RNA SMALL SUBUNIT METHYLTRANSFERASE C"/>
    <property type="match status" value="1"/>
</dbReference>
<dbReference type="Pfam" id="PF05175">
    <property type="entry name" value="MTS"/>
    <property type="match status" value="1"/>
</dbReference>
<keyword evidence="10" id="KW-1185">Reference proteome</keyword>
<evidence type="ECO:0000313" key="10">
    <source>
        <dbReference type="Proteomes" id="UP000323161"/>
    </source>
</evidence>
<evidence type="ECO:0000256" key="1">
    <source>
        <dbReference type="ARBA" id="ARBA00022490"/>
    </source>
</evidence>
<dbReference type="Gene3D" id="3.40.50.150">
    <property type="entry name" value="Vaccinia Virus protein VP39"/>
    <property type="match status" value="2"/>
</dbReference>
<accession>A0A5B0VJM0</accession>
<evidence type="ECO:0000256" key="4">
    <source>
        <dbReference type="ARBA" id="ARBA00022679"/>
    </source>
</evidence>
<dbReference type="InterPro" id="IPR007848">
    <property type="entry name" value="Small_mtfrase_dom"/>
</dbReference>
<keyword evidence="3 6" id="KW-0489">Methyltransferase</keyword>
<dbReference type="GO" id="GO:0052914">
    <property type="term" value="F:16S rRNA (guanine(1207)-N(2))-methyltransferase activity"/>
    <property type="evidence" value="ECO:0007669"/>
    <property type="project" value="UniProtKB-EC"/>
</dbReference>
<dbReference type="InterPro" id="IPR013675">
    <property type="entry name" value="Mtase_sm_N"/>
</dbReference>
<dbReference type="Proteomes" id="UP000323161">
    <property type="component" value="Unassembled WGS sequence"/>
</dbReference>
<keyword evidence="2 6" id="KW-0698">rRNA processing</keyword>
<feature type="domain" description="Methyltransferase small" evidence="7">
    <location>
        <begin position="174"/>
        <end position="347"/>
    </location>
</feature>
<keyword evidence="4 6" id="KW-0808">Transferase</keyword>
<dbReference type="RefSeq" id="WP_149599248.1">
    <property type="nucleotide sequence ID" value="NZ_VTUU01000002.1"/>
</dbReference>
<comment type="caution">
    <text evidence="9">The sequence shown here is derived from an EMBL/GenBank/DDBJ whole genome shotgun (WGS) entry which is preliminary data.</text>
</comment>
<proteinExistence type="inferred from homology"/>
<evidence type="ECO:0000259" key="8">
    <source>
        <dbReference type="Pfam" id="PF08468"/>
    </source>
</evidence>
<evidence type="ECO:0000313" key="9">
    <source>
        <dbReference type="EMBL" id="KAA1174826.1"/>
    </source>
</evidence>
<dbReference type="InterPro" id="IPR029063">
    <property type="entry name" value="SAM-dependent_MTases_sf"/>
</dbReference>
<dbReference type="EMBL" id="VTUU01000002">
    <property type="protein sequence ID" value="KAA1174826.1"/>
    <property type="molecule type" value="Genomic_DNA"/>
</dbReference>